<gene>
    <name evidence="1" type="ORF">MHSWG343_08780</name>
</gene>
<reference evidence="1 2" key="1">
    <citation type="submission" date="2019-01" db="EMBL/GenBank/DDBJ databases">
        <title>Draft genome sequences of Candidatus Mycoplasma haemohominis SWG34-3 identified from a patient with pyrexia, anemia and liver dysfunction.</title>
        <authorList>
            <person name="Sekizuka T."/>
            <person name="Hattori N."/>
            <person name="Katano H."/>
            <person name="Takuma T."/>
            <person name="Ito T."/>
            <person name="Arai N."/>
            <person name="Yanai R."/>
            <person name="Ishii S."/>
            <person name="Miura Y."/>
            <person name="Tokunaga T."/>
            <person name="Watanabe H."/>
            <person name="Nomura N."/>
            <person name="Eguchi J."/>
            <person name="Arai T."/>
            <person name="Hasegawa H."/>
            <person name="Nakamaki T."/>
            <person name="Wakita T."/>
            <person name="Niki Y."/>
            <person name="Kuroda M."/>
        </authorList>
    </citation>
    <scope>NUCLEOTIDE SEQUENCE [LARGE SCALE GENOMIC DNA]</scope>
    <source>
        <strain evidence="1">SWG34-3</strain>
    </source>
</reference>
<organism evidence="1 2">
    <name type="scientific">Candidatus Mycoplasma haematohominis</name>
    <dbReference type="NCBI Taxonomy" id="1494318"/>
    <lineage>
        <taxon>Bacteria</taxon>
        <taxon>Bacillati</taxon>
        <taxon>Mycoplasmatota</taxon>
        <taxon>Mollicutes</taxon>
        <taxon>Mycoplasmataceae</taxon>
        <taxon>Mycoplasma</taxon>
    </lineage>
</organism>
<comment type="caution">
    <text evidence="1">The sequence shown here is derived from an EMBL/GenBank/DDBJ whole genome shotgun (WGS) entry which is preliminary data.</text>
</comment>
<dbReference type="Proteomes" id="UP000324831">
    <property type="component" value="Unassembled WGS sequence"/>
</dbReference>
<evidence type="ECO:0000313" key="1">
    <source>
        <dbReference type="EMBL" id="GCE63871.1"/>
    </source>
</evidence>
<sequence length="271" mass="30536">MSDCIAVTPEERVFFYEQPGNGVLDPALFTTTKLPTTLEIGDEEFTSSLLISIASVYLFRFIKLEAEPEVIFKLALKIANTYSDDPEIDYTENWRHNSKVLLSYVRGLDDDSIVSTVRLAGFNSYYSDVDAGIESVNVGAKSMNDIRDLFERICDFSDLVGLVNDASELDFSKVRADCVFINVVDRHFVAGDTFWHIKAFRPGEGLNKVETLELLVFYLFGLRSDKNKELFKDIKKLGIFDARTNTTFVINVSDIPKSAIDEASQKVIGFK</sequence>
<proteinExistence type="predicted"/>
<dbReference type="EMBL" id="BIMN01000005">
    <property type="protein sequence ID" value="GCE63871.1"/>
    <property type="molecule type" value="Genomic_DNA"/>
</dbReference>
<protein>
    <submittedName>
        <fullName evidence="1">Uncharacterized protein</fullName>
    </submittedName>
</protein>
<dbReference type="AlphaFoldDB" id="A0A478FQS9"/>
<name>A0A478FQS9_9MOLU</name>
<dbReference type="RefSeq" id="WP_216083177.1">
    <property type="nucleotide sequence ID" value="NZ_CACTIB010000019.1"/>
</dbReference>
<evidence type="ECO:0000313" key="2">
    <source>
        <dbReference type="Proteomes" id="UP000324831"/>
    </source>
</evidence>
<accession>A0A478FQS9</accession>